<evidence type="ECO:0000256" key="1">
    <source>
        <dbReference type="SAM" id="SignalP"/>
    </source>
</evidence>
<evidence type="ECO:0000313" key="3">
    <source>
        <dbReference type="Proteomes" id="UP000287527"/>
    </source>
</evidence>
<dbReference type="EMBL" id="SBII01000009">
    <property type="protein sequence ID" value="RWW98836.1"/>
    <property type="molecule type" value="Genomic_DNA"/>
</dbReference>
<keyword evidence="1" id="KW-0732">Signal</keyword>
<organism evidence="2 3">
    <name type="scientific">Flavobacterium cerinum</name>
    <dbReference type="NCBI Taxonomy" id="2502784"/>
    <lineage>
        <taxon>Bacteria</taxon>
        <taxon>Pseudomonadati</taxon>
        <taxon>Bacteroidota</taxon>
        <taxon>Flavobacteriia</taxon>
        <taxon>Flavobacteriales</taxon>
        <taxon>Flavobacteriaceae</taxon>
        <taxon>Flavobacterium</taxon>
    </lineage>
</organism>
<gene>
    <name evidence="2" type="ORF">EPI11_12990</name>
</gene>
<protein>
    <submittedName>
        <fullName evidence="2">Uncharacterized protein</fullName>
    </submittedName>
</protein>
<evidence type="ECO:0000313" key="2">
    <source>
        <dbReference type="EMBL" id="RWW98836.1"/>
    </source>
</evidence>
<dbReference type="RefSeq" id="WP_128390412.1">
    <property type="nucleotide sequence ID" value="NZ_SBII01000009.1"/>
</dbReference>
<accession>A0A3S3Q832</accession>
<dbReference type="OrthoDB" id="1375620at2"/>
<dbReference type="AlphaFoldDB" id="A0A3S3Q832"/>
<dbReference type="Proteomes" id="UP000287527">
    <property type="component" value="Unassembled WGS sequence"/>
</dbReference>
<feature type="chain" id="PRO_5018731349" evidence="1">
    <location>
        <begin position="23"/>
        <end position="116"/>
    </location>
</feature>
<keyword evidence="3" id="KW-1185">Reference proteome</keyword>
<reference evidence="2 3" key="1">
    <citation type="submission" date="2019-01" db="EMBL/GenBank/DDBJ databases">
        <title>Flavobacterium sp. nov.,isolated from freshwater.</title>
        <authorList>
            <person name="Zhang R."/>
            <person name="Du Z.-J."/>
        </authorList>
    </citation>
    <scope>NUCLEOTIDE SEQUENCE [LARGE SCALE GENOMIC DNA]</scope>
    <source>
        <strain evidence="2 3">1E403</strain>
    </source>
</reference>
<proteinExistence type="predicted"/>
<sequence>MKWFKNIAVFSLLIFAFLFCSAGEKTSHQLLHKPSKNSIDKVDYLKTTAFVKPHFGSNISSENRDHSPLTAKWFVSYIDLKFTHFTAFTSYASFLKQDINRCLHVSILLFPFHIFW</sequence>
<name>A0A3S3Q832_9FLAO</name>
<feature type="signal peptide" evidence="1">
    <location>
        <begin position="1"/>
        <end position="22"/>
    </location>
</feature>
<comment type="caution">
    <text evidence="2">The sequence shown here is derived from an EMBL/GenBank/DDBJ whole genome shotgun (WGS) entry which is preliminary data.</text>
</comment>